<accession>A0A1C6TW38</accession>
<gene>
    <name evidence="2" type="ORF">GA0070606_0898</name>
</gene>
<dbReference type="RefSeq" id="WP_141721584.1">
    <property type="nucleotide sequence ID" value="NZ_FMHZ01000002.1"/>
</dbReference>
<dbReference type="Proteomes" id="UP000199001">
    <property type="component" value="Unassembled WGS sequence"/>
</dbReference>
<evidence type="ECO:0000256" key="1">
    <source>
        <dbReference type="SAM" id="Coils"/>
    </source>
</evidence>
<sequence length="175" mass="18771">MTETLRQLAALLRARDELDAQIAALTRRSARIGDIGEFIAAQVFDIKLADTATQAGHDGAFRSGPLAGATVNVKTYGDAFAGIDISPHPCDFYLILSGPARPPGAVRHHRWRIGAAYLLDSRRLLDSLTARRVKIGVATSIRRGDLDVAQVFPTAGADAPIRLTPEQTALLSLFA</sequence>
<keyword evidence="3" id="KW-1185">Reference proteome</keyword>
<name>A0A1C6TW38_9ACTN</name>
<protein>
    <submittedName>
        <fullName evidence="2">Uncharacterized protein</fullName>
    </submittedName>
</protein>
<evidence type="ECO:0000313" key="3">
    <source>
        <dbReference type="Proteomes" id="UP000199001"/>
    </source>
</evidence>
<keyword evidence="1" id="KW-0175">Coiled coil</keyword>
<dbReference type="STRING" id="47855.GA0070606_0898"/>
<evidence type="ECO:0000313" key="2">
    <source>
        <dbReference type="EMBL" id="SCL45985.1"/>
    </source>
</evidence>
<organism evidence="2 3">
    <name type="scientific">Micromonospora citrea</name>
    <dbReference type="NCBI Taxonomy" id="47855"/>
    <lineage>
        <taxon>Bacteria</taxon>
        <taxon>Bacillati</taxon>
        <taxon>Actinomycetota</taxon>
        <taxon>Actinomycetes</taxon>
        <taxon>Micromonosporales</taxon>
        <taxon>Micromonosporaceae</taxon>
        <taxon>Micromonospora</taxon>
    </lineage>
</organism>
<dbReference type="OrthoDB" id="2989189at2"/>
<dbReference type="AlphaFoldDB" id="A0A1C6TW38"/>
<proteinExistence type="predicted"/>
<dbReference type="EMBL" id="FMHZ01000002">
    <property type="protein sequence ID" value="SCL45985.1"/>
    <property type="molecule type" value="Genomic_DNA"/>
</dbReference>
<reference evidence="3" key="1">
    <citation type="submission" date="2016-06" db="EMBL/GenBank/DDBJ databases">
        <authorList>
            <person name="Varghese N."/>
            <person name="Submissions Spin"/>
        </authorList>
    </citation>
    <scope>NUCLEOTIDE SEQUENCE [LARGE SCALE GENOMIC DNA]</scope>
    <source>
        <strain evidence="3">DSM 43903</strain>
    </source>
</reference>
<feature type="coiled-coil region" evidence="1">
    <location>
        <begin position="1"/>
        <end position="28"/>
    </location>
</feature>